<dbReference type="InterPro" id="IPR006091">
    <property type="entry name" value="Acyl-CoA_Oxase/DH_mid-dom"/>
</dbReference>
<comment type="pathway">
    <text evidence="3">Lipid metabolism; mitochondrial fatty acid beta-oxidation.</text>
</comment>
<dbReference type="FunFam" id="1.10.540.10:FF:000012">
    <property type="entry name" value="Acyl-CoA dehydrogenase short/branched chain"/>
    <property type="match status" value="1"/>
</dbReference>
<dbReference type="InterPro" id="IPR013786">
    <property type="entry name" value="AcylCoA_DH/ox_N"/>
</dbReference>
<evidence type="ECO:0000256" key="1">
    <source>
        <dbReference type="ARBA" id="ARBA00001974"/>
    </source>
</evidence>
<evidence type="ECO:0000256" key="11">
    <source>
        <dbReference type="ARBA" id="ARBA00022990"/>
    </source>
</evidence>
<dbReference type="InterPro" id="IPR036250">
    <property type="entry name" value="AcylCo_DH-like_C"/>
</dbReference>
<dbReference type="GO" id="GO:0005759">
    <property type="term" value="C:mitochondrial matrix"/>
    <property type="evidence" value="ECO:0007669"/>
    <property type="project" value="UniProtKB-SubCell"/>
</dbReference>
<evidence type="ECO:0000256" key="17">
    <source>
        <dbReference type="ARBA" id="ARBA00039850"/>
    </source>
</evidence>
<name>A0A9N9XBU4_DIABA</name>
<evidence type="ECO:0000256" key="25">
    <source>
        <dbReference type="ARBA" id="ARBA00049552"/>
    </source>
</evidence>
<evidence type="ECO:0000256" key="6">
    <source>
        <dbReference type="ARBA" id="ARBA00022553"/>
    </source>
</evidence>
<keyword evidence="13" id="KW-0443">Lipid metabolism</keyword>
<dbReference type="GO" id="GO:0003853">
    <property type="term" value="F:short-chain 2-methyl fatty acyl-CoA dehydrogenase activity"/>
    <property type="evidence" value="ECO:0007669"/>
    <property type="project" value="UniProtKB-EC"/>
</dbReference>
<sequence>MSSIGRTSMIFRRRPIRLQQNRSKHDYKEKHVPLTILTEDENMLKDNVAKFCKTNIAPYVREMENKGEIKKSVMDMCFEHGLMGVGIEEKYGGLGYHLMANILVIEEIAKVDPAVSVPVDIHNTLINTVINKLGTKEQKETYLPRLAQDTLGSFVLSEPTSGSDAFAMKTTAKKDGSDYIINGNKMWISSAKIAGLFLVMANANPSLGYKGITCFIVERDNPGLSIGKPEDKLGICASGTHPVNFDNVRVPQTSILGEVGQGYKIIAESLNEGRIGVAAQQVGLAQGCLDITIPYTLERRQFNKPIYSFQGMQHQIAQIATELECARLLTYNAARLVDSGAAFQKEASMAKYYAAEVAQKTCIKCIDWMGGVAFTKAVILEKMYRDVKIGSIYEGTLNMQLNTIAKCIEKEYRH</sequence>
<comment type="catalytic activity">
    <reaction evidence="24">
        <text>hexanoyl-CoA + oxidized [electron-transfer flavoprotein] + H(+) = (2E)-hexenoyl-CoA + reduced [electron-transfer flavoprotein]</text>
        <dbReference type="Rhea" id="RHEA:43464"/>
        <dbReference type="Rhea" id="RHEA-COMP:10685"/>
        <dbReference type="Rhea" id="RHEA-COMP:10686"/>
        <dbReference type="ChEBI" id="CHEBI:15378"/>
        <dbReference type="ChEBI" id="CHEBI:57692"/>
        <dbReference type="ChEBI" id="CHEBI:58307"/>
        <dbReference type="ChEBI" id="CHEBI:62077"/>
        <dbReference type="ChEBI" id="CHEBI:62620"/>
    </reaction>
    <physiologicalReaction direction="left-to-right" evidence="24">
        <dbReference type="Rhea" id="RHEA:43465"/>
    </physiologicalReaction>
</comment>
<keyword evidence="10" id="KW-0809">Transit peptide</keyword>
<evidence type="ECO:0000256" key="22">
    <source>
        <dbReference type="ARBA" id="ARBA00048592"/>
    </source>
</evidence>
<dbReference type="GO" id="GO:0006631">
    <property type="term" value="P:fatty acid metabolic process"/>
    <property type="evidence" value="ECO:0007669"/>
    <property type="project" value="UniProtKB-KW"/>
</dbReference>
<evidence type="ECO:0000256" key="23">
    <source>
        <dbReference type="ARBA" id="ARBA00049096"/>
    </source>
</evidence>
<dbReference type="PANTHER" id="PTHR43884">
    <property type="entry name" value="ACYL-COA DEHYDROGENASE"/>
    <property type="match status" value="1"/>
</dbReference>
<dbReference type="Pfam" id="PF00441">
    <property type="entry name" value="Acyl-CoA_dh_1"/>
    <property type="match status" value="1"/>
</dbReference>
<keyword evidence="9" id="KW-0276">Fatty acid metabolism</keyword>
<evidence type="ECO:0000256" key="24">
    <source>
        <dbReference type="ARBA" id="ARBA00049192"/>
    </source>
</evidence>
<dbReference type="Gene3D" id="2.40.110.10">
    <property type="entry name" value="Butyryl-CoA Dehydrogenase, subunit A, domain 2"/>
    <property type="match status" value="1"/>
</dbReference>
<comment type="catalytic activity">
    <reaction evidence="23">
        <text>butanoyl-CoA + oxidized [electron-transfer flavoprotein] + H(+) = (2E)-butenoyl-CoA + reduced [electron-transfer flavoprotein]</text>
        <dbReference type="Rhea" id="RHEA:24004"/>
        <dbReference type="Rhea" id="RHEA-COMP:10685"/>
        <dbReference type="Rhea" id="RHEA-COMP:10686"/>
        <dbReference type="ChEBI" id="CHEBI:15378"/>
        <dbReference type="ChEBI" id="CHEBI:57332"/>
        <dbReference type="ChEBI" id="CHEBI:57371"/>
        <dbReference type="ChEBI" id="CHEBI:57692"/>
        <dbReference type="ChEBI" id="CHEBI:58307"/>
    </reaction>
    <physiologicalReaction direction="left-to-right" evidence="23">
        <dbReference type="Rhea" id="RHEA:24005"/>
    </physiologicalReaction>
</comment>
<evidence type="ECO:0000256" key="18">
    <source>
        <dbReference type="ARBA" id="ARBA00041537"/>
    </source>
</evidence>
<feature type="domain" description="Acyl-CoA dehydrogenase/oxidase N-terminal" evidence="30">
    <location>
        <begin position="38"/>
        <end position="148"/>
    </location>
</feature>
<evidence type="ECO:0000256" key="7">
    <source>
        <dbReference type="ARBA" id="ARBA00022630"/>
    </source>
</evidence>
<evidence type="ECO:0000256" key="15">
    <source>
        <dbReference type="ARBA" id="ARBA00037895"/>
    </source>
</evidence>
<dbReference type="EC" id="1.3.8.5" evidence="16"/>
<comment type="pathway">
    <text evidence="15">Amino-acid degradation; L-isoleucine degradation.</text>
</comment>
<dbReference type="InterPro" id="IPR037069">
    <property type="entry name" value="AcylCoA_DH/ox_N_sf"/>
</dbReference>
<evidence type="ECO:0000256" key="2">
    <source>
        <dbReference type="ARBA" id="ARBA00004305"/>
    </source>
</evidence>
<dbReference type="Pfam" id="PF02770">
    <property type="entry name" value="Acyl-CoA_dh_M"/>
    <property type="match status" value="1"/>
</dbReference>
<dbReference type="Gene3D" id="1.10.540.10">
    <property type="entry name" value="Acyl-CoA dehydrogenase/oxidase, N-terminal domain"/>
    <property type="match status" value="1"/>
</dbReference>
<evidence type="ECO:0000256" key="5">
    <source>
        <dbReference type="ARBA" id="ARBA00011881"/>
    </source>
</evidence>
<evidence type="ECO:0000313" key="32">
    <source>
        <dbReference type="Proteomes" id="UP001153709"/>
    </source>
</evidence>
<dbReference type="GO" id="GO:0050660">
    <property type="term" value="F:flavin adenine dinucleotide binding"/>
    <property type="evidence" value="ECO:0007669"/>
    <property type="project" value="InterPro"/>
</dbReference>
<dbReference type="Pfam" id="PF02771">
    <property type="entry name" value="Acyl-CoA_dh_N"/>
    <property type="match status" value="1"/>
</dbReference>
<evidence type="ECO:0000256" key="10">
    <source>
        <dbReference type="ARBA" id="ARBA00022946"/>
    </source>
</evidence>
<dbReference type="PANTHER" id="PTHR43884:SF1">
    <property type="entry name" value="SHORT_BRANCHED CHAIN SPECIFIC ACYL-COA DEHYDROGENASE, MITOCHONDRIAL"/>
    <property type="match status" value="1"/>
</dbReference>
<evidence type="ECO:0000256" key="21">
    <source>
        <dbReference type="ARBA" id="ARBA00048307"/>
    </source>
</evidence>
<evidence type="ECO:0000259" key="29">
    <source>
        <dbReference type="Pfam" id="PF02770"/>
    </source>
</evidence>
<protein>
    <recommendedName>
        <fullName evidence="17">Short/branched chain specific acyl-CoA dehydrogenase, mitochondrial</fullName>
        <ecNumber evidence="16">1.3.8.5</ecNumber>
    </recommendedName>
    <alternativeName>
        <fullName evidence="19">2-methyl branched chain acyl-CoA dehydrogenase</fullName>
    </alternativeName>
    <alternativeName>
        <fullName evidence="18">2-methylbutyryl-coenzyme A dehydrogenase</fullName>
    </alternativeName>
</protein>
<comment type="catalytic activity">
    <reaction evidence="22">
        <text>(2R)-2-methylbutanoyl-CoA + oxidized [electron-transfer flavoprotein] + H(+) = ethylacryloyl-CoA + reduced [electron-transfer flavoprotein]</text>
        <dbReference type="Rhea" id="RHEA:65296"/>
        <dbReference type="Rhea" id="RHEA-COMP:10685"/>
        <dbReference type="Rhea" id="RHEA-COMP:10686"/>
        <dbReference type="ChEBI" id="CHEBI:15378"/>
        <dbReference type="ChEBI" id="CHEBI:57692"/>
        <dbReference type="ChEBI" id="CHEBI:58307"/>
        <dbReference type="ChEBI" id="CHEBI:156439"/>
        <dbReference type="ChEBI" id="CHEBI:156440"/>
    </reaction>
    <physiologicalReaction direction="left-to-right" evidence="22">
        <dbReference type="Rhea" id="RHEA:65297"/>
    </physiologicalReaction>
</comment>
<keyword evidence="12 27" id="KW-0560">Oxidoreductase</keyword>
<evidence type="ECO:0000256" key="20">
    <source>
        <dbReference type="ARBA" id="ARBA00048235"/>
    </source>
</evidence>
<comment type="subunit">
    <text evidence="5">Homotetramer.</text>
</comment>
<evidence type="ECO:0000256" key="4">
    <source>
        <dbReference type="ARBA" id="ARBA00009347"/>
    </source>
</evidence>
<evidence type="ECO:0000256" key="19">
    <source>
        <dbReference type="ARBA" id="ARBA00042821"/>
    </source>
</evidence>
<keyword evidence="14" id="KW-0496">Mitochondrion</keyword>
<dbReference type="AlphaFoldDB" id="A0A9N9XBU4"/>
<comment type="cofactor">
    <cofactor evidence="1 27">
        <name>FAD</name>
        <dbReference type="ChEBI" id="CHEBI:57692"/>
    </cofactor>
</comment>
<comment type="subcellular location">
    <subcellularLocation>
        <location evidence="2">Mitochondrion matrix</location>
    </subcellularLocation>
</comment>
<dbReference type="SUPFAM" id="SSF56645">
    <property type="entry name" value="Acyl-CoA dehydrogenase NM domain-like"/>
    <property type="match status" value="1"/>
</dbReference>
<feature type="domain" description="Acyl-CoA oxidase/dehydrogenase middle" evidence="29">
    <location>
        <begin position="153"/>
        <end position="248"/>
    </location>
</feature>
<comment type="catalytic activity">
    <reaction evidence="25">
        <text>(2S)-2-methylbutanoyl-CoA + oxidized [electron-transfer flavoprotein] + H(+) = (2E)-2-methylbut-2-enoyl-CoA + reduced [electron-transfer flavoprotein]</text>
        <dbReference type="Rhea" id="RHEA:48256"/>
        <dbReference type="Rhea" id="RHEA-COMP:10685"/>
        <dbReference type="Rhea" id="RHEA-COMP:10686"/>
        <dbReference type="ChEBI" id="CHEBI:15378"/>
        <dbReference type="ChEBI" id="CHEBI:57337"/>
        <dbReference type="ChEBI" id="CHEBI:57692"/>
        <dbReference type="ChEBI" id="CHEBI:58307"/>
        <dbReference type="ChEBI" id="CHEBI:88166"/>
    </reaction>
    <physiologicalReaction direction="left-to-right" evidence="25">
        <dbReference type="Rhea" id="RHEA:48257"/>
    </physiologicalReaction>
</comment>
<evidence type="ECO:0000256" key="12">
    <source>
        <dbReference type="ARBA" id="ARBA00023002"/>
    </source>
</evidence>
<evidence type="ECO:0000256" key="16">
    <source>
        <dbReference type="ARBA" id="ARBA00039036"/>
    </source>
</evidence>
<dbReference type="SUPFAM" id="SSF47203">
    <property type="entry name" value="Acyl-CoA dehydrogenase C-terminal domain-like"/>
    <property type="match status" value="1"/>
</dbReference>
<evidence type="ECO:0000313" key="31">
    <source>
        <dbReference type="EMBL" id="CAG9833068.1"/>
    </source>
</evidence>
<keyword evidence="7 27" id="KW-0285">Flavoprotein</keyword>
<evidence type="ECO:0000256" key="8">
    <source>
        <dbReference type="ARBA" id="ARBA00022827"/>
    </source>
</evidence>
<feature type="domain" description="Acyl-CoA dehydrogenase/oxidase C-terminal" evidence="28">
    <location>
        <begin position="260"/>
        <end position="406"/>
    </location>
</feature>
<evidence type="ECO:0000259" key="30">
    <source>
        <dbReference type="Pfam" id="PF02771"/>
    </source>
</evidence>
<comment type="catalytic activity">
    <reaction evidence="21">
        <text>valproyl-CoA + oxidized [electron-transfer flavoprotein] + H(+) = (2E)-2-propylpent-2-enoyl-CoA + reduced [electron-transfer flavoprotein]</text>
        <dbReference type="Rhea" id="RHEA:65344"/>
        <dbReference type="Rhea" id="RHEA-COMP:10685"/>
        <dbReference type="Rhea" id="RHEA-COMP:10686"/>
        <dbReference type="ChEBI" id="CHEBI:15378"/>
        <dbReference type="ChEBI" id="CHEBI:57692"/>
        <dbReference type="ChEBI" id="CHEBI:58307"/>
        <dbReference type="ChEBI" id="CHEBI:156457"/>
        <dbReference type="ChEBI" id="CHEBI:156458"/>
    </reaction>
    <physiologicalReaction direction="left-to-right" evidence="21">
        <dbReference type="Rhea" id="RHEA:65345"/>
    </physiologicalReaction>
</comment>
<evidence type="ECO:0000256" key="14">
    <source>
        <dbReference type="ARBA" id="ARBA00023128"/>
    </source>
</evidence>
<dbReference type="EMBL" id="OU898279">
    <property type="protein sequence ID" value="CAG9833068.1"/>
    <property type="molecule type" value="Genomic_DNA"/>
</dbReference>
<gene>
    <name evidence="31" type="ORF">DIABBA_LOCUS6494</name>
</gene>
<dbReference type="GO" id="GO:0046395">
    <property type="term" value="P:carboxylic acid catabolic process"/>
    <property type="evidence" value="ECO:0007669"/>
    <property type="project" value="UniProtKB-ARBA"/>
</dbReference>
<dbReference type="InterPro" id="IPR009100">
    <property type="entry name" value="AcylCoA_DH/oxidase_NM_dom_sf"/>
</dbReference>
<evidence type="ECO:0000256" key="27">
    <source>
        <dbReference type="RuleBase" id="RU362125"/>
    </source>
</evidence>
<dbReference type="FunFam" id="2.40.110.10:FF:000001">
    <property type="entry name" value="Acyl-CoA dehydrogenase, mitochondrial"/>
    <property type="match status" value="1"/>
</dbReference>
<dbReference type="Gene3D" id="1.20.140.10">
    <property type="entry name" value="Butyryl-CoA Dehydrogenase, subunit A, domain 3"/>
    <property type="match status" value="1"/>
</dbReference>
<comment type="similarity">
    <text evidence="4 27">Belongs to the acyl-CoA dehydrogenase family.</text>
</comment>
<dbReference type="InterPro" id="IPR009075">
    <property type="entry name" value="AcylCo_DH/oxidase_C"/>
</dbReference>
<comment type="catalytic activity">
    <reaction evidence="26">
        <text>2-methylpropanoyl-CoA + oxidized [electron-transfer flavoprotein] + H(+) = 2-methylpropenoyl-CoA + reduced [electron-transfer flavoprotein]</text>
        <dbReference type="Rhea" id="RHEA:44180"/>
        <dbReference type="Rhea" id="RHEA-COMP:10685"/>
        <dbReference type="Rhea" id="RHEA-COMP:10686"/>
        <dbReference type="ChEBI" id="CHEBI:15378"/>
        <dbReference type="ChEBI" id="CHEBI:57338"/>
        <dbReference type="ChEBI" id="CHEBI:57692"/>
        <dbReference type="ChEBI" id="CHEBI:58307"/>
        <dbReference type="ChEBI" id="CHEBI:62500"/>
    </reaction>
    <physiologicalReaction direction="left-to-right" evidence="26">
        <dbReference type="Rhea" id="RHEA:44181"/>
    </physiologicalReaction>
</comment>
<reference evidence="31" key="1">
    <citation type="submission" date="2022-01" db="EMBL/GenBank/DDBJ databases">
        <authorList>
            <person name="King R."/>
        </authorList>
    </citation>
    <scope>NUCLEOTIDE SEQUENCE</scope>
</reference>
<keyword evidence="11" id="KW-0007">Acetylation</keyword>
<evidence type="ECO:0000259" key="28">
    <source>
        <dbReference type="Pfam" id="PF00441"/>
    </source>
</evidence>
<dbReference type="OrthoDB" id="10262177at2759"/>
<evidence type="ECO:0000256" key="13">
    <source>
        <dbReference type="ARBA" id="ARBA00023098"/>
    </source>
</evidence>
<dbReference type="PIRSF" id="PIRSF016578">
    <property type="entry name" value="HsaA"/>
    <property type="match status" value="1"/>
</dbReference>
<organism evidence="31 32">
    <name type="scientific">Diabrotica balteata</name>
    <name type="common">Banded cucumber beetle</name>
    <dbReference type="NCBI Taxonomy" id="107213"/>
    <lineage>
        <taxon>Eukaryota</taxon>
        <taxon>Metazoa</taxon>
        <taxon>Ecdysozoa</taxon>
        <taxon>Arthropoda</taxon>
        <taxon>Hexapoda</taxon>
        <taxon>Insecta</taxon>
        <taxon>Pterygota</taxon>
        <taxon>Neoptera</taxon>
        <taxon>Endopterygota</taxon>
        <taxon>Coleoptera</taxon>
        <taxon>Polyphaga</taxon>
        <taxon>Cucujiformia</taxon>
        <taxon>Chrysomeloidea</taxon>
        <taxon>Chrysomelidae</taxon>
        <taxon>Galerucinae</taxon>
        <taxon>Diabroticina</taxon>
        <taxon>Diabroticites</taxon>
        <taxon>Diabrotica</taxon>
    </lineage>
</organism>
<keyword evidence="6" id="KW-0597">Phosphoprotein</keyword>
<accession>A0A9N9XBU4</accession>
<dbReference type="InterPro" id="IPR046373">
    <property type="entry name" value="Acyl-CoA_Oxase/DH_mid-dom_sf"/>
</dbReference>
<keyword evidence="8 27" id="KW-0274">FAD</keyword>
<dbReference type="FunFam" id="1.20.140.10:FF:000002">
    <property type="entry name" value="Acyl-CoA dehydrogenase short/branched chain"/>
    <property type="match status" value="1"/>
</dbReference>
<comment type="catalytic activity">
    <reaction evidence="20">
        <text>2-methylbutanoyl-CoA + oxidized [electron-transfer flavoprotein] + H(+) = (2E)-2-methylbut-2-enoyl-CoA + reduced [electron-transfer flavoprotein]</text>
        <dbReference type="Rhea" id="RHEA:43780"/>
        <dbReference type="Rhea" id="RHEA-COMP:10685"/>
        <dbReference type="Rhea" id="RHEA-COMP:10686"/>
        <dbReference type="ChEBI" id="CHEBI:15378"/>
        <dbReference type="ChEBI" id="CHEBI:57336"/>
        <dbReference type="ChEBI" id="CHEBI:57337"/>
        <dbReference type="ChEBI" id="CHEBI:57692"/>
        <dbReference type="ChEBI" id="CHEBI:58307"/>
        <dbReference type="EC" id="1.3.8.5"/>
    </reaction>
    <physiologicalReaction direction="left-to-right" evidence="20">
        <dbReference type="Rhea" id="RHEA:43781"/>
    </physiologicalReaction>
</comment>
<evidence type="ECO:0000256" key="26">
    <source>
        <dbReference type="ARBA" id="ARBA00051903"/>
    </source>
</evidence>
<evidence type="ECO:0000256" key="3">
    <source>
        <dbReference type="ARBA" id="ARBA00005198"/>
    </source>
</evidence>
<proteinExistence type="inferred from homology"/>
<keyword evidence="32" id="KW-1185">Reference proteome</keyword>
<dbReference type="Proteomes" id="UP001153709">
    <property type="component" value="Chromosome 4"/>
</dbReference>
<evidence type="ECO:0000256" key="9">
    <source>
        <dbReference type="ARBA" id="ARBA00022832"/>
    </source>
</evidence>